<proteinExistence type="predicted"/>
<keyword evidence="1" id="KW-0677">Repeat</keyword>
<dbReference type="PANTHER" id="PTHR45641">
    <property type="entry name" value="TETRATRICOPEPTIDE REPEAT PROTEIN (AFU_ORTHOLOGUE AFUA_6G03870)"/>
    <property type="match status" value="1"/>
</dbReference>
<comment type="caution">
    <text evidence="3">The sequence shown here is derived from an EMBL/GenBank/DDBJ whole genome shotgun (WGS) entry which is preliminary data.</text>
</comment>
<reference evidence="3 4" key="2">
    <citation type="submission" date="2018-06" db="EMBL/GenBank/DDBJ databases">
        <title>Metagenomic assembly of (sub)arctic Cyanobacteria and their associated microbiome from non-axenic cultures.</title>
        <authorList>
            <person name="Baurain D."/>
        </authorList>
    </citation>
    <scope>NUCLEOTIDE SEQUENCE [LARGE SCALE GENOMIC DNA]</scope>
    <source>
        <strain evidence="3">ULC129bin1</strain>
    </source>
</reference>
<dbReference type="InterPro" id="IPR019734">
    <property type="entry name" value="TPR_rpt"/>
</dbReference>
<dbReference type="Pfam" id="PF13374">
    <property type="entry name" value="TPR_10"/>
    <property type="match status" value="4"/>
</dbReference>
<dbReference type="SUPFAM" id="SSF48452">
    <property type="entry name" value="TPR-like"/>
    <property type="match status" value="3"/>
</dbReference>
<evidence type="ECO:0000256" key="2">
    <source>
        <dbReference type="ARBA" id="ARBA00022803"/>
    </source>
</evidence>
<dbReference type="Proteomes" id="UP000249354">
    <property type="component" value="Unassembled WGS sequence"/>
</dbReference>
<keyword evidence="2" id="KW-0802">TPR repeat</keyword>
<evidence type="ECO:0008006" key="5">
    <source>
        <dbReference type="Google" id="ProtNLM"/>
    </source>
</evidence>
<dbReference type="SMART" id="SM00028">
    <property type="entry name" value="TPR"/>
    <property type="match status" value="5"/>
</dbReference>
<protein>
    <recommendedName>
        <fullName evidence="5">MalT-like TPR region domain-containing protein</fullName>
    </recommendedName>
</protein>
<accession>A0A2W4W4N5</accession>
<dbReference type="AlphaFoldDB" id="A0A2W4W4N5"/>
<gene>
    <name evidence="3" type="ORF">DCF25_11775</name>
</gene>
<dbReference type="EMBL" id="QBMC01000073">
    <property type="protein sequence ID" value="PZO17025.1"/>
    <property type="molecule type" value="Genomic_DNA"/>
</dbReference>
<dbReference type="Gene3D" id="1.25.40.10">
    <property type="entry name" value="Tetratricopeptide repeat domain"/>
    <property type="match status" value="4"/>
</dbReference>
<sequence length="649" mass="73704">MAKSGKKRSVAGSQGFGKPLSVPTRDAIRFMKAVRQTITEAKGDEKKVYRFFEANLNKLDESLLEALPAVFTKATSHERQGQQEKTTALFCNFGVFISQFPLGDHAVNLELAVGVYQLTLRVFLKEESPEIWATTQNNLGVAYRNRIRGKRVENLEKAITAYELALEIRTREALPEDWAKTQNNLGSAYGDRIRGERAENLEKAIAAYELALEVYTHGAFQEDWATTQNNLGLAYKDRIQGERAENLEKAIAAYELALEVLTREALPEYWAMTQNNLGITYRDRIRGERAENLEKAITAHELALEVYIREARPKDWAMTQNNLGITYRDRIRGERAENLEEAIIAHELALEVYIREAFPEDWAMARHNLANAYRDRVKGTMERNLEESILLHSQAAEVFTRESFPDKWAENQTRLAESFMKRASLLGDFADLDSAISLLQDAIEVATPNSPHWIDTQHLIGKAFARRYDNSENPQDLKQALLAYKLALEAISPEHYDRSKIWTALPITQSILGSRLVRDGQWREGLQLLLNSVRHLSSGEDDLAYAKALFEIGRTYDTALSDWNNARLYYRDALRLYKHLNNLSGIAETQADLGGVLLSQGHFEQGLSHLAEAHEGCLQLKMPERAARVKQLYQVAKKEIKDQKIGVPV</sequence>
<name>A0A2W4W4N5_9CYAN</name>
<dbReference type="InterPro" id="IPR011990">
    <property type="entry name" value="TPR-like_helical_dom_sf"/>
</dbReference>
<dbReference type="PANTHER" id="PTHR45641:SF19">
    <property type="entry name" value="NEPHROCYSTIN-3"/>
    <property type="match status" value="1"/>
</dbReference>
<organism evidence="3 4">
    <name type="scientific">Leptolyngbya foveolarum</name>
    <dbReference type="NCBI Taxonomy" id="47253"/>
    <lineage>
        <taxon>Bacteria</taxon>
        <taxon>Bacillati</taxon>
        <taxon>Cyanobacteriota</taxon>
        <taxon>Cyanophyceae</taxon>
        <taxon>Leptolyngbyales</taxon>
        <taxon>Leptolyngbyaceae</taxon>
        <taxon>Leptolyngbya group</taxon>
        <taxon>Leptolyngbya</taxon>
    </lineage>
</organism>
<reference evidence="4" key="1">
    <citation type="submission" date="2018-04" db="EMBL/GenBank/DDBJ databases">
        <authorList>
            <person name="Cornet L."/>
        </authorList>
    </citation>
    <scope>NUCLEOTIDE SEQUENCE [LARGE SCALE GENOMIC DNA]</scope>
</reference>
<evidence type="ECO:0000313" key="4">
    <source>
        <dbReference type="Proteomes" id="UP000249354"/>
    </source>
</evidence>
<evidence type="ECO:0000256" key="1">
    <source>
        <dbReference type="ARBA" id="ARBA00022737"/>
    </source>
</evidence>
<evidence type="ECO:0000313" key="3">
    <source>
        <dbReference type="EMBL" id="PZO17025.1"/>
    </source>
</evidence>